<name>V4B4N3_LOTGI</name>
<organism evidence="3 4">
    <name type="scientific">Lottia gigantea</name>
    <name type="common">Giant owl limpet</name>
    <dbReference type="NCBI Taxonomy" id="225164"/>
    <lineage>
        <taxon>Eukaryota</taxon>
        <taxon>Metazoa</taxon>
        <taxon>Spiralia</taxon>
        <taxon>Lophotrochozoa</taxon>
        <taxon>Mollusca</taxon>
        <taxon>Gastropoda</taxon>
        <taxon>Patellogastropoda</taxon>
        <taxon>Lottioidea</taxon>
        <taxon>Lottiidae</taxon>
        <taxon>Lottia</taxon>
    </lineage>
</organism>
<protein>
    <submittedName>
        <fullName evidence="3">Uncharacterized protein</fullName>
    </submittedName>
</protein>
<feature type="domain" description="Dynein heavy chain linker" evidence="1">
    <location>
        <begin position="322"/>
        <end position="452"/>
    </location>
</feature>
<dbReference type="Pfam" id="PF08393">
    <property type="entry name" value="DHC_N2"/>
    <property type="match status" value="1"/>
</dbReference>
<accession>V4B4N3</accession>
<dbReference type="InterPro" id="IPR013602">
    <property type="entry name" value="Dynein_heavy_linker"/>
</dbReference>
<evidence type="ECO:0000259" key="1">
    <source>
        <dbReference type="Pfam" id="PF08393"/>
    </source>
</evidence>
<dbReference type="PANTHER" id="PTHR46532:SF13">
    <property type="entry name" value="CYTOPLASMIC DYNEIN 1 HEAVY CHAIN 1"/>
    <property type="match status" value="1"/>
</dbReference>
<proteinExistence type="predicted"/>
<dbReference type="STRING" id="225164.V4B4N3"/>
<evidence type="ECO:0000259" key="2">
    <source>
        <dbReference type="Pfam" id="PF25007"/>
    </source>
</evidence>
<dbReference type="GO" id="GO:0051959">
    <property type="term" value="F:dynein light intermediate chain binding"/>
    <property type="evidence" value="ECO:0007669"/>
    <property type="project" value="InterPro"/>
</dbReference>
<dbReference type="InterPro" id="IPR026983">
    <property type="entry name" value="DHC"/>
</dbReference>
<dbReference type="RefSeq" id="XP_009046876.1">
    <property type="nucleotide sequence ID" value="XM_009048628.1"/>
</dbReference>
<dbReference type="GO" id="GO:0007018">
    <property type="term" value="P:microtubule-based movement"/>
    <property type="evidence" value="ECO:0007669"/>
    <property type="project" value="InterPro"/>
</dbReference>
<dbReference type="Pfam" id="PF25007">
    <property type="entry name" value="DYH2-5-8_CC"/>
    <property type="match status" value="1"/>
</dbReference>
<dbReference type="EMBL" id="KB200254">
    <property type="protein sequence ID" value="ESP02436.1"/>
    <property type="molecule type" value="Genomic_DNA"/>
</dbReference>
<dbReference type="CTD" id="20235168"/>
<dbReference type="OMA" id="KRHANEW"/>
<gene>
    <name evidence="3" type="ORF">LOTGIDRAFT_146862</name>
</gene>
<reference evidence="3 4" key="1">
    <citation type="journal article" date="2013" name="Nature">
        <title>Insights into bilaterian evolution from three spiralian genomes.</title>
        <authorList>
            <person name="Simakov O."/>
            <person name="Marletaz F."/>
            <person name="Cho S.J."/>
            <person name="Edsinger-Gonzales E."/>
            <person name="Havlak P."/>
            <person name="Hellsten U."/>
            <person name="Kuo D.H."/>
            <person name="Larsson T."/>
            <person name="Lv J."/>
            <person name="Arendt D."/>
            <person name="Savage R."/>
            <person name="Osoegawa K."/>
            <person name="de Jong P."/>
            <person name="Grimwood J."/>
            <person name="Chapman J.A."/>
            <person name="Shapiro H."/>
            <person name="Aerts A."/>
            <person name="Otillar R.P."/>
            <person name="Terry A.Y."/>
            <person name="Boore J.L."/>
            <person name="Grigoriev I.V."/>
            <person name="Lindberg D.R."/>
            <person name="Seaver E.C."/>
            <person name="Weisblat D.A."/>
            <person name="Putnam N.H."/>
            <person name="Rokhsar D.S."/>
        </authorList>
    </citation>
    <scope>NUCLEOTIDE SEQUENCE [LARGE SCALE GENOMIC DNA]</scope>
</reference>
<dbReference type="Gene3D" id="1.10.287.2620">
    <property type="match status" value="1"/>
</dbReference>
<evidence type="ECO:0000313" key="4">
    <source>
        <dbReference type="Proteomes" id="UP000030746"/>
    </source>
</evidence>
<dbReference type="Proteomes" id="UP000030746">
    <property type="component" value="Unassembled WGS sequence"/>
</dbReference>
<dbReference type="KEGG" id="lgi:LOTGIDRAFT_146862"/>
<dbReference type="OrthoDB" id="286107at2759"/>
<sequence length="457" mass="53810">MSEGSKRLEGEATATSLTIQQQNKNYFKSVSDNKEIAKLASLLSTSINSTKKEITTALEKFSHYHSIWAKDRDDELEEFMKDDPKLSEFEAKIHHYNELEKQIMSEPEYYDVGAIALYTEKLKLGLTTETRAWRLHYGKACDNKYQNEMEEIFNFIEDMTKRLNRPIKDLDDIRFSMQALKEIRENEIRIDMSLAPIEESYALMNKHDLPVVKEDAEKCDTMRYSWEKLNAQASTVQSHLLEIQPNFRGNLIENVKIFIEDCDNFYDDYDKNGPMVPGVEPREASDRLIVFQNQFDTLYRKYQTYTGGEELFGLPVTEYPQLHTIRKELNLLQKLYGLYNDVIDTVHGYYDILWQEVNIEKITQELQDFQTRCRKLPKALKDWPAFDDLKKTIDDFNEMVPLLELMANKAMKNRHWQRMSDLTSHVFDIESEAFTLRNILEAPLLKYKEEIEVKICL</sequence>
<dbReference type="InterPro" id="IPR056759">
    <property type="entry name" value="DYH2-5-8_CC"/>
</dbReference>
<dbReference type="PANTHER" id="PTHR46532">
    <property type="entry name" value="MALE FERTILITY FACTOR KL5"/>
    <property type="match status" value="1"/>
</dbReference>
<dbReference type="AlphaFoldDB" id="V4B4N3"/>
<dbReference type="GO" id="GO:0045505">
    <property type="term" value="F:dynein intermediate chain binding"/>
    <property type="evidence" value="ECO:0007669"/>
    <property type="project" value="InterPro"/>
</dbReference>
<feature type="non-terminal residue" evidence="3">
    <location>
        <position position="457"/>
    </location>
</feature>
<keyword evidence="4" id="KW-1185">Reference proteome</keyword>
<dbReference type="HOGENOM" id="CLU_599331_0_0_1"/>
<dbReference type="GO" id="GO:0005858">
    <property type="term" value="C:axonemal dynein complex"/>
    <property type="evidence" value="ECO:0007669"/>
    <property type="project" value="TreeGrafter"/>
</dbReference>
<evidence type="ECO:0000313" key="3">
    <source>
        <dbReference type="EMBL" id="ESP02436.1"/>
    </source>
</evidence>
<dbReference type="GeneID" id="20235168"/>
<feature type="domain" description="Dynein axonemal heavy chain 2/5/8 coiled-coil" evidence="2">
    <location>
        <begin position="145"/>
        <end position="236"/>
    </location>
</feature>